<gene>
    <name evidence="1" type="ORF">SDC9_109585</name>
</gene>
<sequence>MLLVLSRAAKIVPISGILALIPIMNITAHDVNIPIDITVDALETIAAPKMVSVSSIAPIESTAYA</sequence>
<name>A0A645BCD4_9ZZZZ</name>
<dbReference type="EMBL" id="VSSQ01019008">
    <property type="protein sequence ID" value="MPM62708.1"/>
    <property type="molecule type" value="Genomic_DNA"/>
</dbReference>
<protein>
    <submittedName>
        <fullName evidence="1">Uncharacterized protein</fullName>
    </submittedName>
</protein>
<dbReference type="AlphaFoldDB" id="A0A645BCD4"/>
<evidence type="ECO:0000313" key="1">
    <source>
        <dbReference type="EMBL" id="MPM62708.1"/>
    </source>
</evidence>
<proteinExistence type="predicted"/>
<accession>A0A645BCD4</accession>
<organism evidence="1">
    <name type="scientific">bioreactor metagenome</name>
    <dbReference type="NCBI Taxonomy" id="1076179"/>
    <lineage>
        <taxon>unclassified sequences</taxon>
        <taxon>metagenomes</taxon>
        <taxon>ecological metagenomes</taxon>
    </lineage>
</organism>
<comment type="caution">
    <text evidence="1">The sequence shown here is derived from an EMBL/GenBank/DDBJ whole genome shotgun (WGS) entry which is preliminary data.</text>
</comment>
<reference evidence="1" key="1">
    <citation type="submission" date="2019-08" db="EMBL/GenBank/DDBJ databases">
        <authorList>
            <person name="Kucharzyk K."/>
            <person name="Murdoch R.W."/>
            <person name="Higgins S."/>
            <person name="Loffler F."/>
        </authorList>
    </citation>
    <scope>NUCLEOTIDE SEQUENCE</scope>
</reference>